<evidence type="ECO:0000313" key="2">
    <source>
        <dbReference type="EMBL" id="ACT59868.1"/>
    </source>
</evidence>
<dbReference type="SUPFAM" id="SSF54593">
    <property type="entry name" value="Glyoxalase/Bleomycin resistance protein/Dihydroxybiphenyl dioxygenase"/>
    <property type="match status" value="1"/>
</dbReference>
<dbReference type="RefSeq" id="WP_015828018.1">
    <property type="nucleotide sequence ID" value="NC_012982.1"/>
</dbReference>
<evidence type="ECO:0000259" key="1">
    <source>
        <dbReference type="PROSITE" id="PS51819"/>
    </source>
</evidence>
<evidence type="ECO:0000313" key="3">
    <source>
        <dbReference type="Proteomes" id="UP000002745"/>
    </source>
</evidence>
<dbReference type="PROSITE" id="PS51819">
    <property type="entry name" value="VOC"/>
    <property type="match status" value="1"/>
</dbReference>
<dbReference type="Gene3D" id="3.10.180.10">
    <property type="entry name" value="2,3-Dihydroxybiphenyl 1,2-Dioxygenase, domain 1"/>
    <property type="match status" value="1"/>
</dbReference>
<keyword evidence="2" id="KW-0560">Oxidoreductase</keyword>
<gene>
    <name evidence="2" type="ordered locus">Hbal_2188</name>
</gene>
<dbReference type="InterPro" id="IPR004360">
    <property type="entry name" value="Glyas_Fos-R_dOase_dom"/>
</dbReference>
<feature type="domain" description="VOC" evidence="1">
    <location>
        <begin position="2"/>
        <end position="119"/>
    </location>
</feature>
<dbReference type="Pfam" id="PF00903">
    <property type="entry name" value="Glyoxalase"/>
    <property type="match status" value="1"/>
</dbReference>
<protein>
    <submittedName>
        <fullName evidence="2">Glyoxalase/bleomycin resistance protein/dioxygenase</fullName>
    </submittedName>
</protein>
<proteinExistence type="predicted"/>
<dbReference type="AlphaFoldDB" id="C6XM36"/>
<organism evidence="2 3">
    <name type="scientific">Hirschia baltica (strain ATCC 49814 / DSM 5838 / IFAM 1418)</name>
    <dbReference type="NCBI Taxonomy" id="582402"/>
    <lineage>
        <taxon>Bacteria</taxon>
        <taxon>Pseudomonadati</taxon>
        <taxon>Pseudomonadota</taxon>
        <taxon>Alphaproteobacteria</taxon>
        <taxon>Hyphomonadales</taxon>
        <taxon>Hyphomonadaceae</taxon>
        <taxon>Hirschia</taxon>
    </lineage>
</organism>
<dbReference type="OrthoDB" id="9810880at2"/>
<accession>C6XM36</accession>
<name>C6XM36_HIRBI</name>
<dbReference type="EMBL" id="CP001678">
    <property type="protein sequence ID" value="ACT59868.1"/>
    <property type="molecule type" value="Genomic_DNA"/>
</dbReference>
<reference evidence="3" key="1">
    <citation type="journal article" date="2011" name="J. Bacteriol.">
        <title>Genome sequences of eight morphologically diverse alphaproteobacteria.</title>
        <authorList>
            <consortium name="US DOE Joint Genome Institute"/>
            <person name="Brown P.J."/>
            <person name="Kysela D.T."/>
            <person name="Buechlein A."/>
            <person name="Hemmerich C."/>
            <person name="Brun Y.V."/>
        </authorList>
    </citation>
    <scope>NUCLEOTIDE SEQUENCE [LARGE SCALE GENOMIC DNA]</scope>
    <source>
        <strain evidence="3">ATCC 49814 / DSM 5838 / IFAM 1418</strain>
    </source>
</reference>
<dbReference type="HOGENOM" id="CLU_046006_10_4_5"/>
<dbReference type="Proteomes" id="UP000002745">
    <property type="component" value="Chromosome"/>
</dbReference>
<dbReference type="InterPro" id="IPR037523">
    <property type="entry name" value="VOC_core"/>
</dbReference>
<sequence>MQMNQATLPLVNYDESVAFYKALGLRLIVDAPPRYARFECLPEAGQGEPATFSIAANGGEAVDASYPAIYFETPEVDKVVSKMKALDYEIVSQPEDKSYGWREAVILDPAGNRVRIYWGGKNRRFPNWRIEEDV</sequence>
<dbReference type="KEGG" id="hba:Hbal_2188"/>
<keyword evidence="3" id="KW-1185">Reference proteome</keyword>
<dbReference type="eggNOG" id="COG0346">
    <property type="taxonomic scope" value="Bacteria"/>
</dbReference>
<keyword evidence="2" id="KW-0223">Dioxygenase</keyword>
<dbReference type="GO" id="GO:0051213">
    <property type="term" value="F:dioxygenase activity"/>
    <property type="evidence" value="ECO:0007669"/>
    <property type="project" value="UniProtKB-KW"/>
</dbReference>
<dbReference type="InterPro" id="IPR029068">
    <property type="entry name" value="Glyas_Bleomycin-R_OHBP_Dase"/>
</dbReference>
<dbReference type="STRING" id="582402.Hbal_2188"/>